<evidence type="ECO:0000313" key="4">
    <source>
        <dbReference type="EMBL" id="MBO8453872.1"/>
    </source>
</evidence>
<sequence>MITIDDITFSYGNNTVLKNISMKLEEGKVYGLLGENGVGKTTLLTLLCGLKKAGSGRIDIDGYDPFKRKPSFLSLEYFLSDEVAAQSMTAEAYAKNYGKFWDGFELEKFRELMGIFETNPGQKMNRMSFGQLKKSYISFALACNCKYLFMDEPTNGLDIPSKAQFRKAVMKYTAEDSTLLISTHQVRDLENIIDPIIILDRQDVLLNASLDEISEKLFFDYSNTKHPEALYSELIPGGSIQVLLNTSGEESKVNIEALFNTVHLHKELVKGIFSK</sequence>
<name>A0A940DQM0_9BACT</name>
<dbReference type="Pfam" id="PF00005">
    <property type="entry name" value="ABC_tran"/>
    <property type="match status" value="1"/>
</dbReference>
<dbReference type="SMART" id="SM00382">
    <property type="entry name" value="AAA"/>
    <property type="match status" value="1"/>
</dbReference>
<evidence type="ECO:0000256" key="1">
    <source>
        <dbReference type="ARBA" id="ARBA00022741"/>
    </source>
</evidence>
<dbReference type="GO" id="GO:0005524">
    <property type="term" value="F:ATP binding"/>
    <property type="evidence" value="ECO:0007669"/>
    <property type="project" value="UniProtKB-KW"/>
</dbReference>
<dbReference type="PANTHER" id="PTHR43158">
    <property type="entry name" value="SKFA PEPTIDE EXPORT ATP-BINDING PROTEIN SKFE"/>
    <property type="match status" value="1"/>
</dbReference>
<feature type="domain" description="ABC transporter" evidence="3">
    <location>
        <begin position="2"/>
        <end position="226"/>
    </location>
</feature>
<dbReference type="Gene3D" id="3.40.50.300">
    <property type="entry name" value="P-loop containing nucleotide triphosphate hydrolases"/>
    <property type="match status" value="1"/>
</dbReference>
<comment type="caution">
    <text evidence="4">The sequence shown here is derived from an EMBL/GenBank/DDBJ whole genome shotgun (WGS) entry which is preliminary data.</text>
</comment>
<dbReference type="AlphaFoldDB" id="A0A940DQM0"/>
<dbReference type="GO" id="GO:0016887">
    <property type="term" value="F:ATP hydrolysis activity"/>
    <property type="evidence" value="ECO:0007669"/>
    <property type="project" value="InterPro"/>
</dbReference>
<dbReference type="InterPro" id="IPR027417">
    <property type="entry name" value="P-loop_NTPase"/>
</dbReference>
<evidence type="ECO:0000259" key="3">
    <source>
        <dbReference type="PROSITE" id="PS50893"/>
    </source>
</evidence>
<gene>
    <name evidence="4" type="ORF">IAC07_04000</name>
</gene>
<dbReference type="EMBL" id="JADIMJ010000064">
    <property type="protein sequence ID" value="MBO8453872.1"/>
    <property type="molecule type" value="Genomic_DNA"/>
</dbReference>
<protein>
    <submittedName>
        <fullName evidence="4">ATP-binding cassette domain-containing protein</fullName>
    </submittedName>
</protein>
<keyword evidence="1" id="KW-0547">Nucleotide-binding</keyword>
<dbReference type="Proteomes" id="UP000771749">
    <property type="component" value="Unassembled WGS sequence"/>
</dbReference>
<reference evidence="4" key="2">
    <citation type="journal article" date="2021" name="PeerJ">
        <title>Extensive microbial diversity within the chicken gut microbiome revealed by metagenomics and culture.</title>
        <authorList>
            <person name="Gilroy R."/>
            <person name="Ravi A."/>
            <person name="Getino M."/>
            <person name="Pursley I."/>
            <person name="Horton D.L."/>
            <person name="Alikhan N.F."/>
            <person name="Baker D."/>
            <person name="Gharbi K."/>
            <person name="Hall N."/>
            <person name="Watson M."/>
            <person name="Adriaenssens E.M."/>
            <person name="Foster-Nyarko E."/>
            <person name="Jarju S."/>
            <person name="Secka A."/>
            <person name="Antonio M."/>
            <person name="Oren A."/>
            <person name="Chaudhuri R.R."/>
            <person name="La Ragione R."/>
            <person name="Hildebrand F."/>
            <person name="Pallen M.J."/>
        </authorList>
    </citation>
    <scope>NUCLEOTIDE SEQUENCE</scope>
    <source>
        <strain evidence="4">F1-3629</strain>
    </source>
</reference>
<evidence type="ECO:0000256" key="2">
    <source>
        <dbReference type="ARBA" id="ARBA00022840"/>
    </source>
</evidence>
<dbReference type="InterPro" id="IPR003439">
    <property type="entry name" value="ABC_transporter-like_ATP-bd"/>
</dbReference>
<dbReference type="InterPro" id="IPR003593">
    <property type="entry name" value="AAA+_ATPase"/>
</dbReference>
<proteinExistence type="predicted"/>
<reference evidence="4" key="1">
    <citation type="submission" date="2020-10" db="EMBL/GenBank/DDBJ databases">
        <authorList>
            <person name="Gilroy R."/>
        </authorList>
    </citation>
    <scope>NUCLEOTIDE SEQUENCE</scope>
    <source>
        <strain evidence="4">F1-3629</strain>
    </source>
</reference>
<keyword evidence="2 4" id="KW-0067">ATP-binding</keyword>
<evidence type="ECO:0000313" key="5">
    <source>
        <dbReference type="Proteomes" id="UP000771749"/>
    </source>
</evidence>
<dbReference type="SUPFAM" id="SSF52540">
    <property type="entry name" value="P-loop containing nucleoside triphosphate hydrolases"/>
    <property type="match status" value="1"/>
</dbReference>
<dbReference type="PANTHER" id="PTHR43158:SF2">
    <property type="entry name" value="SKFA PEPTIDE EXPORT ATP-BINDING PROTEIN SKFE"/>
    <property type="match status" value="1"/>
</dbReference>
<accession>A0A940DQM0</accession>
<organism evidence="4 5">
    <name type="scientific">Candidatus Cryptobacteroides gallistercoris</name>
    <dbReference type="NCBI Taxonomy" id="2840765"/>
    <lineage>
        <taxon>Bacteria</taxon>
        <taxon>Pseudomonadati</taxon>
        <taxon>Bacteroidota</taxon>
        <taxon>Bacteroidia</taxon>
        <taxon>Bacteroidales</taxon>
        <taxon>Candidatus Cryptobacteroides</taxon>
    </lineage>
</organism>
<dbReference type="PROSITE" id="PS50893">
    <property type="entry name" value="ABC_TRANSPORTER_2"/>
    <property type="match status" value="1"/>
</dbReference>